<keyword evidence="2" id="KW-1185">Reference proteome</keyword>
<dbReference type="Proteomes" id="UP000824469">
    <property type="component" value="Unassembled WGS sequence"/>
</dbReference>
<dbReference type="EMBL" id="JAHRHJ020000006">
    <property type="protein sequence ID" value="KAH9313058.1"/>
    <property type="molecule type" value="Genomic_DNA"/>
</dbReference>
<name>A0AA38G0T8_TAXCH</name>
<proteinExistence type="predicted"/>
<evidence type="ECO:0000313" key="1">
    <source>
        <dbReference type="EMBL" id="KAH9313058.1"/>
    </source>
</evidence>
<evidence type="ECO:0000313" key="2">
    <source>
        <dbReference type="Proteomes" id="UP000824469"/>
    </source>
</evidence>
<feature type="non-terminal residue" evidence="1">
    <location>
        <position position="1"/>
    </location>
</feature>
<accession>A0AA38G0T8</accession>
<dbReference type="AlphaFoldDB" id="A0AA38G0T8"/>
<comment type="caution">
    <text evidence="1">The sequence shown here is derived from an EMBL/GenBank/DDBJ whole genome shotgun (WGS) entry which is preliminary data.</text>
</comment>
<protein>
    <submittedName>
        <fullName evidence="1">Uncharacterized protein</fullName>
    </submittedName>
</protein>
<reference evidence="1 2" key="1">
    <citation type="journal article" date="2021" name="Nat. Plants">
        <title>The Taxus genome provides insights into paclitaxel biosynthesis.</title>
        <authorList>
            <person name="Xiong X."/>
            <person name="Gou J."/>
            <person name="Liao Q."/>
            <person name="Li Y."/>
            <person name="Zhou Q."/>
            <person name="Bi G."/>
            <person name="Li C."/>
            <person name="Du R."/>
            <person name="Wang X."/>
            <person name="Sun T."/>
            <person name="Guo L."/>
            <person name="Liang H."/>
            <person name="Lu P."/>
            <person name="Wu Y."/>
            <person name="Zhang Z."/>
            <person name="Ro D.K."/>
            <person name="Shang Y."/>
            <person name="Huang S."/>
            <person name="Yan J."/>
        </authorList>
    </citation>
    <scope>NUCLEOTIDE SEQUENCE [LARGE SCALE GENOMIC DNA]</scope>
    <source>
        <strain evidence="1">Ta-2019</strain>
    </source>
</reference>
<gene>
    <name evidence="1" type="ORF">KI387_028093</name>
</gene>
<feature type="non-terminal residue" evidence="1">
    <location>
        <position position="50"/>
    </location>
</feature>
<sequence>GLGPEVTFDAESINNLLACHDFIGYLIEVENDYSKLSEKIIDEWDTCEDI</sequence>
<organism evidence="1 2">
    <name type="scientific">Taxus chinensis</name>
    <name type="common">Chinese yew</name>
    <name type="synonym">Taxus wallichiana var. chinensis</name>
    <dbReference type="NCBI Taxonomy" id="29808"/>
    <lineage>
        <taxon>Eukaryota</taxon>
        <taxon>Viridiplantae</taxon>
        <taxon>Streptophyta</taxon>
        <taxon>Embryophyta</taxon>
        <taxon>Tracheophyta</taxon>
        <taxon>Spermatophyta</taxon>
        <taxon>Pinopsida</taxon>
        <taxon>Pinidae</taxon>
        <taxon>Conifers II</taxon>
        <taxon>Cupressales</taxon>
        <taxon>Taxaceae</taxon>
        <taxon>Taxus</taxon>
    </lineage>
</organism>